<protein>
    <submittedName>
        <fullName evidence="1">Uncharacterized protein</fullName>
    </submittedName>
</protein>
<dbReference type="RefSeq" id="WP_149752563.1">
    <property type="nucleotide sequence ID" value="NZ_LWSK01000007.1"/>
</dbReference>
<proteinExistence type="predicted"/>
<accession>A0A5B1CD46</accession>
<name>A0A5B1CD46_9BACT</name>
<dbReference type="AlphaFoldDB" id="A0A5B1CD46"/>
<reference evidence="1 2" key="1">
    <citation type="submission" date="2019-08" db="EMBL/GenBank/DDBJ databases">
        <title>Deep-cultivation of Planctomycetes and their phenomic and genomic characterization uncovers novel biology.</title>
        <authorList>
            <person name="Wiegand S."/>
            <person name="Jogler M."/>
            <person name="Boedeker C."/>
            <person name="Pinto D."/>
            <person name="Vollmers J."/>
            <person name="Rivas-Marin E."/>
            <person name="Kohn T."/>
            <person name="Peeters S.H."/>
            <person name="Heuer A."/>
            <person name="Rast P."/>
            <person name="Oberbeckmann S."/>
            <person name="Bunk B."/>
            <person name="Jeske O."/>
            <person name="Meyerdierks A."/>
            <person name="Storesund J.E."/>
            <person name="Kallscheuer N."/>
            <person name="Luecker S."/>
            <person name="Lage O.M."/>
            <person name="Pohl T."/>
            <person name="Merkel B.J."/>
            <person name="Hornburger P."/>
            <person name="Mueller R.-W."/>
            <person name="Bruemmer F."/>
            <person name="Labrenz M."/>
            <person name="Spormann A.M."/>
            <person name="Op Den Camp H."/>
            <person name="Overmann J."/>
            <person name="Amann R."/>
            <person name="Jetten M.S.M."/>
            <person name="Mascher T."/>
            <person name="Medema M.H."/>
            <person name="Devos D.P."/>
            <person name="Kaster A.-K."/>
            <person name="Ovreas L."/>
            <person name="Rohde M."/>
            <person name="Galperin M.Y."/>
            <person name="Jogler C."/>
        </authorList>
    </citation>
    <scope>NUCLEOTIDE SEQUENCE [LARGE SCALE GENOMIC DNA]</scope>
    <source>
        <strain evidence="1 2">LF1</strain>
    </source>
</reference>
<gene>
    <name evidence="1" type="ORF">LF1_06470</name>
</gene>
<comment type="caution">
    <text evidence="1">The sequence shown here is derived from an EMBL/GenBank/DDBJ whole genome shotgun (WGS) entry which is preliminary data.</text>
</comment>
<evidence type="ECO:0000313" key="1">
    <source>
        <dbReference type="EMBL" id="KAA1258132.1"/>
    </source>
</evidence>
<organism evidence="1 2">
    <name type="scientific">Rubripirellula obstinata</name>
    <dbReference type="NCBI Taxonomy" id="406547"/>
    <lineage>
        <taxon>Bacteria</taxon>
        <taxon>Pseudomonadati</taxon>
        <taxon>Planctomycetota</taxon>
        <taxon>Planctomycetia</taxon>
        <taxon>Pirellulales</taxon>
        <taxon>Pirellulaceae</taxon>
        <taxon>Rubripirellula</taxon>
    </lineage>
</organism>
<dbReference type="Proteomes" id="UP000322699">
    <property type="component" value="Unassembled WGS sequence"/>
</dbReference>
<sequence>MTNKKEIHAANEKIRARFAAAFATMTPERAQRIREAYYKAAEGLATLSEELEMADADAGELMNGILLEEHYIARMALDKFDESDLGTFV</sequence>
<keyword evidence="2" id="KW-1185">Reference proteome</keyword>
<dbReference type="EMBL" id="VRLW01000001">
    <property type="protein sequence ID" value="KAA1258132.1"/>
    <property type="molecule type" value="Genomic_DNA"/>
</dbReference>
<evidence type="ECO:0000313" key="2">
    <source>
        <dbReference type="Proteomes" id="UP000322699"/>
    </source>
</evidence>